<dbReference type="FunFam" id="3.40.140.10:FF:000008">
    <property type="entry name" value="Cytidine deaminase"/>
    <property type="match status" value="1"/>
</dbReference>
<evidence type="ECO:0000256" key="10">
    <source>
        <dbReference type="ARBA" id="ARBA00049252"/>
    </source>
</evidence>
<evidence type="ECO:0000256" key="8">
    <source>
        <dbReference type="ARBA" id="ARBA00022833"/>
    </source>
</evidence>
<dbReference type="AlphaFoldDB" id="A0A518BFG2"/>
<dbReference type="KEGG" id="pbap:Pla133_07760"/>
<keyword evidence="6 14" id="KW-0479">Metal-binding</keyword>
<comment type="catalytic activity">
    <reaction evidence="10 15">
        <text>2'-deoxycytidine + H2O + H(+) = 2'-deoxyuridine + NH4(+)</text>
        <dbReference type="Rhea" id="RHEA:13433"/>
        <dbReference type="ChEBI" id="CHEBI:15377"/>
        <dbReference type="ChEBI" id="CHEBI:15378"/>
        <dbReference type="ChEBI" id="CHEBI:15698"/>
        <dbReference type="ChEBI" id="CHEBI:16450"/>
        <dbReference type="ChEBI" id="CHEBI:28938"/>
        <dbReference type="EC" id="3.5.4.5"/>
    </reaction>
</comment>
<feature type="binding site" evidence="13">
    <location>
        <begin position="53"/>
        <end position="59"/>
    </location>
    <ligand>
        <name>substrate</name>
    </ligand>
</feature>
<comment type="similarity">
    <text evidence="3 15">Belongs to the cytidine and deoxycytidylate deaminase family.</text>
</comment>
<evidence type="ECO:0000256" key="13">
    <source>
        <dbReference type="PIRSR" id="PIRSR606262-2"/>
    </source>
</evidence>
<dbReference type="PROSITE" id="PS51747">
    <property type="entry name" value="CYT_DCMP_DEAMINASES_2"/>
    <property type="match status" value="1"/>
</dbReference>
<dbReference type="Proteomes" id="UP000316921">
    <property type="component" value="Chromosome"/>
</dbReference>
<dbReference type="SUPFAM" id="SSF53927">
    <property type="entry name" value="Cytidine deaminase-like"/>
    <property type="match status" value="1"/>
</dbReference>
<protein>
    <recommendedName>
        <fullName evidence="5 15">Cytidine deaminase</fullName>
        <ecNumber evidence="4 15">3.5.4.5</ecNumber>
    </recommendedName>
    <alternativeName>
        <fullName evidence="9 15">Cytidine aminohydrolase</fullName>
    </alternativeName>
</protein>
<proteinExistence type="inferred from homology"/>
<dbReference type="InterPro" id="IPR016193">
    <property type="entry name" value="Cytidine_deaminase-like"/>
</dbReference>
<evidence type="ECO:0000256" key="14">
    <source>
        <dbReference type="PIRSR" id="PIRSR606262-3"/>
    </source>
</evidence>
<reference evidence="17 18" key="1">
    <citation type="submission" date="2019-02" db="EMBL/GenBank/DDBJ databases">
        <title>Deep-cultivation of Planctomycetes and their phenomic and genomic characterization uncovers novel biology.</title>
        <authorList>
            <person name="Wiegand S."/>
            <person name="Jogler M."/>
            <person name="Boedeker C."/>
            <person name="Pinto D."/>
            <person name="Vollmers J."/>
            <person name="Rivas-Marin E."/>
            <person name="Kohn T."/>
            <person name="Peeters S.H."/>
            <person name="Heuer A."/>
            <person name="Rast P."/>
            <person name="Oberbeckmann S."/>
            <person name="Bunk B."/>
            <person name="Jeske O."/>
            <person name="Meyerdierks A."/>
            <person name="Storesund J.E."/>
            <person name="Kallscheuer N."/>
            <person name="Luecker S."/>
            <person name="Lage O.M."/>
            <person name="Pohl T."/>
            <person name="Merkel B.J."/>
            <person name="Hornburger P."/>
            <person name="Mueller R.-W."/>
            <person name="Bruemmer F."/>
            <person name="Labrenz M."/>
            <person name="Spormann A.M."/>
            <person name="Op den Camp H."/>
            <person name="Overmann J."/>
            <person name="Amann R."/>
            <person name="Jetten M.S.M."/>
            <person name="Mascher T."/>
            <person name="Medema M.H."/>
            <person name="Devos D.P."/>
            <person name="Kaster A.-K."/>
            <person name="Ovreas L."/>
            <person name="Rohde M."/>
            <person name="Galperin M.Y."/>
            <person name="Jogler C."/>
        </authorList>
    </citation>
    <scope>NUCLEOTIDE SEQUENCE [LARGE SCALE GENOMIC DNA]</scope>
    <source>
        <strain evidence="17 18">Pla133</strain>
    </source>
</reference>
<dbReference type="GO" id="GO:0042802">
    <property type="term" value="F:identical protein binding"/>
    <property type="evidence" value="ECO:0007669"/>
    <property type="project" value="UniProtKB-ARBA"/>
</dbReference>
<dbReference type="NCBIfam" id="NF004064">
    <property type="entry name" value="PRK05578.1"/>
    <property type="match status" value="1"/>
</dbReference>
<dbReference type="NCBIfam" id="TIGR01354">
    <property type="entry name" value="cyt_deam_tetra"/>
    <property type="match status" value="1"/>
</dbReference>
<dbReference type="GO" id="GO:0055086">
    <property type="term" value="P:nucleobase-containing small molecule metabolic process"/>
    <property type="evidence" value="ECO:0007669"/>
    <property type="project" value="UniProtKB-ARBA"/>
</dbReference>
<keyword evidence="18" id="KW-1185">Reference proteome</keyword>
<dbReference type="InterPro" id="IPR006262">
    <property type="entry name" value="Cyt_deam_tetra"/>
</dbReference>
<dbReference type="GO" id="GO:0005829">
    <property type="term" value="C:cytosol"/>
    <property type="evidence" value="ECO:0007669"/>
    <property type="project" value="TreeGrafter"/>
</dbReference>
<evidence type="ECO:0000256" key="1">
    <source>
        <dbReference type="ARBA" id="ARBA00001947"/>
    </source>
</evidence>
<feature type="active site" description="Proton donor" evidence="12">
    <location>
        <position position="66"/>
    </location>
</feature>
<gene>
    <name evidence="17" type="primary">cdd</name>
    <name evidence="17" type="ORF">Pla133_07760</name>
</gene>
<evidence type="ECO:0000313" key="18">
    <source>
        <dbReference type="Proteomes" id="UP000316921"/>
    </source>
</evidence>
<keyword evidence="7 15" id="KW-0378">Hydrolase</keyword>
<keyword evidence="8 14" id="KW-0862">Zinc</keyword>
<dbReference type="Pfam" id="PF00383">
    <property type="entry name" value="dCMP_cyt_deam_1"/>
    <property type="match status" value="1"/>
</dbReference>
<dbReference type="PANTHER" id="PTHR11644:SF2">
    <property type="entry name" value="CYTIDINE DEAMINASE"/>
    <property type="match status" value="1"/>
</dbReference>
<dbReference type="InterPro" id="IPR016192">
    <property type="entry name" value="APOBEC/CMP_deaminase_Zn-bd"/>
</dbReference>
<evidence type="ECO:0000256" key="2">
    <source>
        <dbReference type="ARBA" id="ARBA00003949"/>
    </source>
</evidence>
<evidence type="ECO:0000256" key="6">
    <source>
        <dbReference type="ARBA" id="ARBA00022723"/>
    </source>
</evidence>
<evidence type="ECO:0000256" key="7">
    <source>
        <dbReference type="ARBA" id="ARBA00022801"/>
    </source>
</evidence>
<comment type="function">
    <text evidence="2 15">This enzyme scavenges exogenous and endogenous cytidine and 2'-deoxycytidine for UMP synthesis.</text>
</comment>
<dbReference type="InterPro" id="IPR002125">
    <property type="entry name" value="CMP_dCMP_dom"/>
</dbReference>
<evidence type="ECO:0000256" key="4">
    <source>
        <dbReference type="ARBA" id="ARBA00012783"/>
    </source>
</evidence>
<dbReference type="GO" id="GO:0004126">
    <property type="term" value="F:cytidine deaminase activity"/>
    <property type="evidence" value="ECO:0007669"/>
    <property type="project" value="UniProtKB-UniRule"/>
</dbReference>
<evidence type="ECO:0000259" key="16">
    <source>
        <dbReference type="PROSITE" id="PS51747"/>
    </source>
</evidence>
<evidence type="ECO:0000256" key="15">
    <source>
        <dbReference type="RuleBase" id="RU364006"/>
    </source>
</evidence>
<evidence type="ECO:0000256" key="3">
    <source>
        <dbReference type="ARBA" id="ARBA00006576"/>
    </source>
</evidence>
<evidence type="ECO:0000256" key="9">
    <source>
        <dbReference type="ARBA" id="ARBA00032005"/>
    </source>
</evidence>
<feature type="binding site" evidence="14">
    <location>
        <position position="103"/>
    </location>
    <ligand>
        <name>Zn(2+)</name>
        <dbReference type="ChEBI" id="CHEBI:29105"/>
        <note>catalytic</note>
    </ligand>
</feature>
<evidence type="ECO:0000256" key="5">
    <source>
        <dbReference type="ARBA" id="ARBA00018266"/>
    </source>
</evidence>
<dbReference type="Gene3D" id="3.40.140.10">
    <property type="entry name" value="Cytidine Deaminase, domain 2"/>
    <property type="match status" value="1"/>
</dbReference>
<dbReference type="PROSITE" id="PS00903">
    <property type="entry name" value="CYT_DCMP_DEAMINASES_1"/>
    <property type="match status" value="1"/>
</dbReference>
<accession>A0A518BFG2</accession>
<evidence type="ECO:0000256" key="11">
    <source>
        <dbReference type="ARBA" id="ARBA00049558"/>
    </source>
</evidence>
<comment type="cofactor">
    <cofactor evidence="1 14 15">
        <name>Zn(2+)</name>
        <dbReference type="ChEBI" id="CHEBI:29105"/>
    </cofactor>
</comment>
<sequence length="161" mass="16273">MTKDVTLDGLDPEGRALVEAARAVSARAYSPYSALRVGAALLLDDGRTVTGCNVENASYGLTMCAERVALGASVALGLAGGQDSSRIVRVAVFCDRAEVLMPCGACRQVLAEFAEGTTEVLCASAEGPARITTVGELLPDAIGPRDVLGGGTGGASAGEQD</sequence>
<dbReference type="InterPro" id="IPR050202">
    <property type="entry name" value="Cyt/Deoxycyt_deaminase"/>
</dbReference>
<dbReference type="GO" id="GO:0072527">
    <property type="term" value="P:pyrimidine-containing compound metabolic process"/>
    <property type="evidence" value="ECO:0007669"/>
    <property type="project" value="UniProtKB-ARBA"/>
</dbReference>
<dbReference type="EMBL" id="CP036287">
    <property type="protein sequence ID" value="QDU65711.1"/>
    <property type="molecule type" value="Genomic_DNA"/>
</dbReference>
<dbReference type="PANTHER" id="PTHR11644">
    <property type="entry name" value="CYTIDINE DEAMINASE"/>
    <property type="match status" value="1"/>
</dbReference>
<evidence type="ECO:0000313" key="17">
    <source>
        <dbReference type="EMBL" id="QDU65711.1"/>
    </source>
</evidence>
<evidence type="ECO:0000256" key="12">
    <source>
        <dbReference type="PIRSR" id="PIRSR606262-1"/>
    </source>
</evidence>
<feature type="binding site" evidence="14">
    <location>
        <position position="64"/>
    </location>
    <ligand>
        <name>Zn(2+)</name>
        <dbReference type="ChEBI" id="CHEBI:29105"/>
        <note>catalytic</note>
    </ligand>
</feature>
<feature type="binding site" evidence="14">
    <location>
        <position position="106"/>
    </location>
    <ligand>
        <name>Zn(2+)</name>
        <dbReference type="ChEBI" id="CHEBI:29105"/>
        <note>catalytic</note>
    </ligand>
</feature>
<dbReference type="RefSeq" id="WP_145062572.1">
    <property type="nucleotide sequence ID" value="NZ_CP036287.1"/>
</dbReference>
<dbReference type="CDD" id="cd01283">
    <property type="entry name" value="cytidine_deaminase"/>
    <property type="match status" value="1"/>
</dbReference>
<name>A0A518BFG2_9BACT</name>
<comment type="catalytic activity">
    <reaction evidence="11 15">
        <text>cytidine + H2O + H(+) = uridine + NH4(+)</text>
        <dbReference type="Rhea" id="RHEA:16069"/>
        <dbReference type="ChEBI" id="CHEBI:15377"/>
        <dbReference type="ChEBI" id="CHEBI:15378"/>
        <dbReference type="ChEBI" id="CHEBI:16704"/>
        <dbReference type="ChEBI" id="CHEBI:17562"/>
        <dbReference type="ChEBI" id="CHEBI:28938"/>
        <dbReference type="EC" id="3.5.4.5"/>
    </reaction>
</comment>
<dbReference type="EC" id="3.5.4.5" evidence="4 15"/>
<feature type="domain" description="CMP/dCMP-type deaminase" evidence="16">
    <location>
        <begin position="12"/>
        <end position="145"/>
    </location>
</feature>
<organism evidence="17 18">
    <name type="scientific">Engelhardtia mirabilis</name>
    <dbReference type="NCBI Taxonomy" id="2528011"/>
    <lineage>
        <taxon>Bacteria</taxon>
        <taxon>Pseudomonadati</taxon>
        <taxon>Planctomycetota</taxon>
        <taxon>Planctomycetia</taxon>
        <taxon>Planctomycetia incertae sedis</taxon>
        <taxon>Engelhardtia</taxon>
    </lineage>
</organism>
<dbReference type="GO" id="GO:0008270">
    <property type="term" value="F:zinc ion binding"/>
    <property type="evidence" value="ECO:0007669"/>
    <property type="project" value="UniProtKB-UniRule"/>
</dbReference>